<feature type="transmembrane region" description="Helical" evidence="2">
    <location>
        <begin position="266"/>
        <end position="285"/>
    </location>
</feature>
<comment type="caution">
    <text evidence="4">The sequence shown here is derived from an EMBL/GenBank/DDBJ whole genome shotgun (WGS) entry which is preliminary data.</text>
</comment>
<dbReference type="PANTHER" id="PTHR35936">
    <property type="entry name" value="MEMBRANE-BOUND LYTIC MUREIN TRANSGLYCOSYLASE F"/>
    <property type="match status" value="1"/>
</dbReference>
<dbReference type="Gene3D" id="3.40.190.10">
    <property type="entry name" value="Periplasmic binding protein-like II"/>
    <property type="match status" value="2"/>
</dbReference>
<evidence type="ECO:0000313" key="5">
    <source>
        <dbReference type="Proteomes" id="UP001321700"/>
    </source>
</evidence>
<sequence length="300" mass="33107">MSYQAVRPDRRHWRNGLWWCVAVCAGLFSSAVAAHTIRFAPEKDYPPFVSAGPAGHVQGLSVDVLEILRPRLGGELQMLPPDNLANILDAARRGEVDLISSLRPTPERAEFLAFTEPYVKVPAVLVVKQGPAAPVLADLAGRSVAVGKGYAVETFVRTHYPQIRWVAVSDDMSGFQLLMRGEVDGVVADVASISDAKRHSGVRGVQVGETLPFEYALSFAYRKELTALGSALNTALQDISPATRQALLRRWIDVDTLTYEDPLHLWLRRAALGLTFLGVLLMLVWRARKPLLKDRHPRAD</sequence>
<proteinExistence type="predicted"/>
<keyword evidence="2" id="KW-0472">Membrane</keyword>
<gene>
    <name evidence="4" type="ORF">RAE19_05905</name>
</gene>
<reference evidence="4 5" key="1">
    <citation type="submission" date="2023-08" db="EMBL/GenBank/DDBJ databases">
        <title>Rhodoferax potami sp. nov. and Rhodoferax mekongensis sp. nov., isolated from the Mekong River in Thailand.</title>
        <authorList>
            <person name="Kitikhun S."/>
            <person name="Charoenyingcharoen P."/>
            <person name="Siriarchawattana P."/>
            <person name="Likhitrattanapisal S."/>
            <person name="Nilsakha T."/>
            <person name="Chanpet A."/>
            <person name="Rattanawaree P."/>
            <person name="Ingsriswang S."/>
        </authorList>
    </citation>
    <scope>NUCLEOTIDE SEQUENCE [LARGE SCALE GENOMIC DNA]</scope>
    <source>
        <strain evidence="4 5">TBRC 17660</strain>
    </source>
</reference>
<evidence type="ECO:0000259" key="3">
    <source>
        <dbReference type="SMART" id="SM00062"/>
    </source>
</evidence>
<accession>A0ABU3KLE0</accession>
<name>A0ABU3KLE0_9BURK</name>
<dbReference type="SUPFAM" id="SSF53850">
    <property type="entry name" value="Periplasmic binding protein-like II"/>
    <property type="match status" value="1"/>
</dbReference>
<dbReference type="RefSeq" id="WP_313874041.1">
    <property type="nucleotide sequence ID" value="NZ_JAVBIK010000001.1"/>
</dbReference>
<dbReference type="PANTHER" id="PTHR35936:SF32">
    <property type="entry name" value="MEMBRANE-BOUND LYTIC MUREIN TRANSGLYCOSYLASE F"/>
    <property type="match status" value="1"/>
</dbReference>
<dbReference type="EMBL" id="JAVBIK010000001">
    <property type="protein sequence ID" value="MDT7518268.1"/>
    <property type="molecule type" value="Genomic_DNA"/>
</dbReference>
<evidence type="ECO:0000256" key="2">
    <source>
        <dbReference type="SAM" id="Phobius"/>
    </source>
</evidence>
<protein>
    <submittedName>
        <fullName evidence="4">Transporter substrate-binding domain-containing protein</fullName>
    </submittedName>
</protein>
<keyword evidence="2" id="KW-0812">Transmembrane</keyword>
<evidence type="ECO:0000256" key="1">
    <source>
        <dbReference type="ARBA" id="ARBA00022729"/>
    </source>
</evidence>
<dbReference type="CDD" id="cd01007">
    <property type="entry name" value="PBP2_BvgS_HisK_like"/>
    <property type="match status" value="1"/>
</dbReference>
<keyword evidence="5" id="KW-1185">Reference proteome</keyword>
<keyword evidence="1" id="KW-0732">Signal</keyword>
<evidence type="ECO:0000313" key="4">
    <source>
        <dbReference type="EMBL" id="MDT7518268.1"/>
    </source>
</evidence>
<dbReference type="InterPro" id="IPR001638">
    <property type="entry name" value="Solute-binding_3/MltF_N"/>
</dbReference>
<dbReference type="Pfam" id="PF00497">
    <property type="entry name" value="SBP_bac_3"/>
    <property type="match status" value="1"/>
</dbReference>
<dbReference type="Proteomes" id="UP001321700">
    <property type="component" value="Unassembled WGS sequence"/>
</dbReference>
<feature type="domain" description="Solute-binding protein family 3/N-terminal" evidence="3">
    <location>
        <begin position="36"/>
        <end position="255"/>
    </location>
</feature>
<dbReference type="SMART" id="SM00062">
    <property type="entry name" value="PBPb"/>
    <property type="match status" value="1"/>
</dbReference>
<organism evidence="4 5">
    <name type="scientific">Rhodoferax potami</name>
    <dbReference type="NCBI Taxonomy" id="3068338"/>
    <lineage>
        <taxon>Bacteria</taxon>
        <taxon>Pseudomonadati</taxon>
        <taxon>Pseudomonadota</taxon>
        <taxon>Betaproteobacteria</taxon>
        <taxon>Burkholderiales</taxon>
        <taxon>Comamonadaceae</taxon>
        <taxon>Rhodoferax</taxon>
    </lineage>
</organism>
<keyword evidence="2" id="KW-1133">Transmembrane helix</keyword>